<feature type="region of interest" description="Disordered" evidence="2">
    <location>
        <begin position="107"/>
        <end position="239"/>
    </location>
</feature>
<evidence type="ECO:0000313" key="4">
    <source>
        <dbReference type="EMBL" id="ACY19329.1"/>
    </source>
</evidence>
<dbReference type="KEGG" id="hoh:Hoch_6865"/>
<dbReference type="PANTHER" id="PTHR30469:SF15">
    <property type="entry name" value="HLYD FAMILY OF SECRETION PROTEINS"/>
    <property type="match status" value="1"/>
</dbReference>
<dbReference type="GO" id="GO:1990281">
    <property type="term" value="C:efflux pump complex"/>
    <property type="evidence" value="ECO:0007669"/>
    <property type="project" value="TreeGrafter"/>
</dbReference>
<feature type="coiled-coil region" evidence="1">
    <location>
        <begin position="451"/>
        <end position="518"/>
    </location>
</feature>
<evidence type="ECO:0000256" key="3">
    <source>
        <dbReference type="SAM" id="Phobius"/>
    </source>
</evidence>
<keyword evidence="5" id="KW-1185">Reference proteome</keyword>
<keyword evidence="1" id="KW-0175">Coiled coil</keyword>
<evidence type="ECO:0000313" key="5">
    <source>
        <dbReference type="Proteomes" id="UP000001880"/>
    </source>
</evidence>
<feature type="compositionally biased region" description="Acidic residues" evidence="2">
    <location>
        <begin position="117"/>
        <end position="133"/>
    </location>
</feature>
<feature type="region of interest" description="Disordered" evidence="2">
    <location>
        <begin position="387"/>
        <end position="411"/>
    </location>
</feature>
<dbReference type="eggNOG" id="COG0845">
    <property type="taxonomic scope" value="Bacteria"/>
</dbReference>
<sequence length="622" mass="66131">MDTAQSRPRFRSDLVAKPFDDAGQRFVDVTDPDSGKTFRFYEVEYSIACAMDGRRDLAGLSEWAQVELGLEPSPDELSTVIATLDDLGYLQTQDAGRAAAQGGEGGFDLGFAGSSDETYEDESLTAGDDDEFELGSPGKSPLDNGDEERLDAPEITLGVSGNESIRPGGSEFPPISDSDDEIPTVIKQTPRRAPTAELGAPPEAPPEETAIQPVLRPVARERLDDDGPTNIPPPATDFDEEVSVDLTDHMRIGAADVQEAVRQSKVIPAVNVPGITGPDVADDEDDDSPATTEREPIKTPPPMAAARPATAPPTELPDTPAPVTAKPLEDSDKLFRAGSDGIAEPPRSRAGLVILLLLLVLVAGAAAAYFFWYVPMEEAKARAAQEAAAAEAAAEAEPEPEPEPEPPSATMASVAVEPVTVEAAEEGEIEVILEAGSEVEENAIVVRFDGFQRAQRQVEANENDIERYQKRVADSEEALKAAEAEGDENAVKRHARDMEREQGKIEARQASIAEAMEEMAPFLLRAPVAGVVQTERASGDKVAAGDTVFGIELPPRLEAVFTVENGEPPAEATEVTLAAKDDAQKTMRCAATKVDGQEVTVTCPSEGDLGADDEVVLMLAAE</sequence>
<name>D0LUK6_HALO1</name>
<dbReference type="HOGENOM" id="CLU_439269_0_0_7"/>
<dbReference type="AlphaFoldDB" id="D0LUK6"/>
<proteinExistence type="predicted"/>
<dbReference type="EMBL" id="CP001804">
    <property type="protein sequence ID" value="ACY19329.1"/>
    <property type="molecule type" value="Genomic_DNA"/>
</dbReference>
<feature type="transmembrane region" description="Helical" evidence="3">
    <location>
        <begin position="350"/>
        <end position="372"/>
    </location>
</feature>
<keyword evidence="3" id="KW-1133">Transmembrane helix</keyword>
<dbReference type="Proteomes" id="UP000001880">
    <property type="component" value="Chromosome"/>
</dbReference>
<dbReference type="STRING" id="502025.Hoch_6865"/>
<protein>
    <submittedName>
        <fullName evidence="4">Uncharacterized protein</fullName>
    </submittedName>
</protein>
<dbReference type="RefSeq" id="WP_012831921.1">
    <property type="nucleotide sequence ID" value="NC_013440.1"/>
</dbReference>
<organism evidence="4 5">
    <name type="scientific">Haliangium ochraceum (strain DSM 14365 / JCM 11303 / SMP-2)</name>
    <dbReference type="NCBI Taxonomy" id="502025"/>
    <lineage>
        <taxon>Bacteria</taxon>
        <taxon>Pseudomonadati</taxon>
        <taxon>Myxococcota</taxon>
        <taxon>Polyangia</taxon>
        <taxon>Haliangiales</taxon>
        <taxon>Kofleriaceae</taxon>
        <taxon>Haliangium</taxon>
    </lineage>
</organism>
<evidence type="ECO:0000256" key="2">
    <source>
        <dbReference type="SAM" id="MobiDB-lite"/>
    </source>
</evidence>
<gene>
    <name evidence="4" type="ordered locus">Hoch_6865</name>
</gene>
<accession>D0LUK6</accession>
<feature type="compositionally biased region" description="Acidic residues" evidence="2">
    <location>
        <begin position="394"/>
        <end position="404"/>
    </location>
</feature>
<evidence type="ECO:0000256" key="1">
    <source>
        <dbReference type="SAM" id="Coils"/>
    </source>
</evidence>
<reference evidence="4 5" key="1">
    <citation type="journal article" date="2010" name="Stand. Genomic Sci.">
        <title>Complete genome sequence of Haliangium ochraceum type strain (SMP-2).</title>
        <authorList>
            <consortium name="US DOE Joint Genome Institute (JGI-PGF)"/>
            <person name="Ivanova N."/>
            <person name="Daum C."/>
            <person name="Lang E."/>
            <person name="Abt B."/>
            <person name="Kopitz M."/>
            <person name="Saunders E."/>
            <person name="Lapidus A."/>
            <person name="Lucas S."/>
            <person name="Glavina Del Rio T."/>
            <person name="Nolan M."/>
            <person name="Tice H."/>
            <person name="Copeland A."/>
            <person name="Cheng J.F."/>
            <person name="Chen F."/>
            <person name="Bruce D."/>
            <person name="Goodwin L."/>
            <person name="Pitluck S."/>
            <person name="Mavromatis K."/>
            <person name="Pati A."/>
            <person name="Mikhailova N."/>
            <person name="Chen A."/>
            <person name="Palaniappan K."/>
            <person name="Land M."/>
            <person name="Hauser L."/>
            <person name="Chang Y.J."/>
            <person name="Jeffries C.D."/>
            <person name="Detter J.C."/>
            <person name="Brettin T."/>
            <person name="Rohde M."/>
            <person name="Goker M."/>
            <person name="Bristow J."/>
            <person name="Markowitz V."/>
            <person name="Eisen J.A."/>
            <person name="Hugenholtz P."/>
            <person name="Kyrpides N.C."/>
            <person name="Klenk H.P."/>
        </authorList>
    </citation>
    <scope>NUCLEOTIDE SEQUENCE [LARGE SCALE GENOMIC DNA]</scope>
    <source>
        <strain evidence="5">DSM 14365 / CIP 107738 / JCM 11303 / AJ 13395 / SMP-2</strain>
    </source>
</reference>
<keyword evidence="3" id="KW-0472">Membrane</keyword>
<dbReference type="PANTHER" id="PTHR30469">
    <property type="entry name" value="MULTIDRUG RESISTANCE PROTEIN MDTA"/>
    <property type="match status" value="1"/>
</dbReference>
<feature type="region of interest" description="Disordered" evidence="2">
    <location>
        <begin position="271"/>
        <end position="328"/>
    </location>
</feature>
<keyword evidence="3" id="KW-0812">Transmembrane</keyword>
<dbReference type="GO" id="GO:0015562">
    <property type="term" value="F:efflux transmembrane transporter activity"/>
    <property type="evidence" value="ECO:0007669"/>
    <property type="project" value="TreeGrafter"/>
</dbReference>